<protein>
    <recommendedName>
        <fullName evidence="4">Secreted protein</fullName>
    </recommendedName>
</protein>
<keyword evidence="3" id="KW-1185">Reference proteome</keyword>
<organism evidence="2 3">
    <name type="scientific">Colletotrichum navitas</name>
    <dbReference type="NCBI Taxonomy" id="681940"/>
    <lineage>
        <taxon>Eukaryota</taxon>
        <taxon>Fungi</taxon>
        <taxon>Dikarya</taxon>
        <taxon>Ascomycota</taxon>
        <taxon>Pezizomycotina</taxon>
        <taxon>Sordariomycetes</taxon>
        <taxon>Hypocreomycetidae</taxon>
        <taxon>Glomerellales</taxon>
        <taxon>Glomerellaceae</taxon>
        <taxon>Colletotrichum</taxon>
        <taxon>Colletotrichum graminicola species complex</taxon>
    </lineage>
</organism>
<evidence type="ECO:0000313" key="2">
    <source>
        <dbReference type="EMBL" id="KAK1579350.1"/>
    </source>
</evidence>
<gene>
    <name evidence="2" type="ORF">LY79DRAFT_564633</name>
</gene>
<reference evidence="2" key="1">
    <citation type="submission" date="2021-06" db="EMBL/GenBank/DDBJ databases">
        <title>Comparative genomics, transcriptomics and evolutionary studies reveal genomic signatures of adaptation to plant cell wall in hemibiotrophic fungi.</title>
        <authorList>
            <consortium name="DOE Joint Genome Institute"/>
            <person name="Baroncelli R."/>
            <person name="Diaz J.F."/>
            <person name="Benocci T."/>
            <person name="Peng M."/>
            <person name="Battaglia E."/>
            <person name="Haridas S."/>
            <person name="Andreopoulos W."/>
            <person name="Labutti K."/>
            <person name="Pangilinan J."/>
            <person name="Floch G.L."/>
            <person name="Makela M.R."/>
            <person name="Henrissat B."/>
            <person name="Grigoriev I.V."/>
            <person name="Crouch J.A."/>
            <person name="De Vries R.P."/>
            <person name="Sukno S.A."/>
            <person name="Thon M.R."/>
        </authorList>
    </citation>
    <scope>NUCLEOTIDE SEQUENCE</scope>
    <source>
        <strain evidence="2">CBS 125086</strain>
    </source>
</reference>
<dbReference type="Proteomes" id="UP001230504">
    <property type="component" value="Unassembled WGS sequence"/>
</dbReference>
<evidence type="ECO:0000256" key="1">
    <source>
        <dbReference type="SAM" id="SignalP"/>
    </source>
</evidence>
<accession>A0AAD8UZK1</accession>
<feature type="signal peptide" evidence="1">
    <location>
        <begin position="1"/>
        <end position="19"/>
    </location>
</feature>
<sequence length="80" mass="8801">MAMTEVAMTCIMLISLVEGRTKIFAVASIQSQDVQCLLFVAAKGPAGQGKAYKARTEAGPSFWVWPTSRTLCLAKRFRLF</sequence>
<evidence type="ECO:0000313" key="3">
    <source>
        <dbReference type="Proteomes" id="UP001230504"/>
    </source>
</evidence>
<evidence type="ECO:0008006" key="4">
    <source>
        <dbReference type="Google" id="ProtNLM"/>
    </source>
</evidence>
<dbReference type="AlphaFoldDB" id="A0AAD8UZK1"/>
<name>A0AAD8UZK1_9PEZI</name>
<keyword evidence="1" id="KW-0732">Signal</keyword>
<dbReference type="EMBL" id="JAHLJV010000068">
    <property type="protein sequence ID" value="KAK1579350.1"/>
    <property type="molecule type" value="Genomic_DNA"/>
</dbReference>
<comment type="caution">
    <text evidence="2">The sequence shown here is derived from an EMBL/GenBank/DDBJ whole genome shotgun (WGS) entry which is preliminary data.</text>
</comment>
<dbReference type="RefSeq" id="XP_060410485.1">
    <property type="nucleotide sequence ID" value="XM_060558676.1"/>
</dbReference>
<feature type="chain" id="PRO_5042083879" description="Secreted protein" evidence="1">
    <location>
        <begin position="20"/>
        <end position="80"/>
    </location>
</feature>
<dbReference type="GeneID" id="85442916"/>
<proteinExistence type="predicted"/>